<evidence type="ECO:0000313" key="2">
    <source>
        <dbReference type="EMBL" id="GAA3844075.1"/>
    </source>
</evidence>
<evidence type="ECO:0000313" key="3">
    <source>
        <dbReference type="Proteomes" id="UP001501563"/>
    </source>
</evidence>
<dbReference type="Pfam" id="PF13560">
    <property type="entry name" value="HTH_31"/>
    <property type="match status" value="1"/>
</dbReference>
<protein>
    <recommendedName>
        <fullName evidence="4">HTH cro/C1-type domain-containing protein</fullName>
    </recommendedName>
</protein>
<dbReference type="EMBL" id="BAAAZA010000001">
    <property type="protein sequence ID" value="GAA3844075.1"/>
    <property type="molecule type" value="Genomic_DNA"/>
</dbReference>
<evidence type="ECO:0008006" key="4">
    <source>
        <dbReference type="Google" id="ProtNLM"/>
    </source>
</evidence>
<organism evidence="2 3">
    <name type="scientific">Streptomyces lannensis</name>
    <dbReference type="NCBI Taxonomy" id="766498"/>
    <lineage>
        <taxon>Bacteria</taxon>
        <taxon>Bacillati</taxon>
        <taxon>Actinomycetota</taxon>
        <taxon>Actinomycetes</taxon>
        <taxon>Kitasatosporales</taxon>
        <taxon>Streptomycetaceae</taxon>
        <taxon>Streptomyces</taxon>
    </lineage>
</organism>
<evidence type="ECO:0000256" key="1">
    <source>
        <dbReference type="SAM" id="MobiDB-lite"/>
    </source>
</evidence>
<dbReference type="InterPro" id="IPR021224">
    <property type="entry name" value="DUF2690"/>
</dbReference>
<feature type="region of interest" description="Disordered" evidence="1">
    <location>
        <begin position="87"/>
        <end position="130"/>
    </location>
</feature>
<accession>A0ABP7JH93</accession>
<dbReference type="Proteomes" id="UP001501563">
    <property type="component" value="Unassembled WGS sequence"/>
</dbReference>
<comment type="caution">
    <text evidence="2">The sequence shown here is derived from an EMBL/GenBank/DDBJ whole genome shotgun (WGS) entry which is preliminary data.</text>
</comment>
<proteinExistence type="predicted"/>
<dbReference type="InterPro" id="IPR001387">
    <property type="entry name" value="Cro/C1-type_HTH"/>
</dbReference>
<dbReference type="SUPFAM" id="SSF47413">
    <property type="entry name" value="lambda repressor-like DNA-binding domains"/>
    <property type="match status" value="1"/>
</dbReference>
<dbReference type="Gene3D" id="1.10.260.40">
    <property type="entry name" value="lambda repressor-like DNA-binding domains"/>
    <property type="match status" value="1"/>
</dbReference>
<name>A0ABP7JH93_9ACTN</name>
<gene>
    <name evidence="2" type="ORF">GCM10022207_00640</name>
</gene>
<dbReference type="CDD" id="cd00093">
    <property type="entry name" value="HTH_XRE"/>
    <property type="match status" value="1"/>
</dbReference>
<keyword evidence="3" id="KW-1185">Reference proteome</keyword>
<dbReference type="Pfam" id="PF10901">
    <property type="entry name" value="DUF2690"/>
    <property type="match status" value="1"/>
</dbReference>
<dbReference type="InterPro" id="IPR010982">
    <property type="entry name" value="Lambda_DNA-bd_dom_sf"/>
</dbReference>
<dbReference type="RefSeq" id="WP_345545349.1">
    <property type="nucleotide sequence ID" value="NZ_BAAAZA010000001.1"/>
</dbReference>
<sequence>MTDTEPSAAGPVCARLAGELRDLRTRTGLSMVALAQRTAYSKSSWERYLNGKQLAPRQAVEALCTVAREPTGRLVALWELADLEWSGRAHTTPPPAARPDATPSDDDRPGGHGPSTDHTAPGPVHGPSGRRHRGVLAVVCTVGLTAVTAVTAWLHTAVDNPTNTAPAAPPAPGCHARTCAGHKPTAMGCAMPSQEQVLGEQRLSTGTPLEIVYSRQCRAAWALVGTARIGDVLTVSTPGGAPEQAKAADKYDTENPLVTPMIDGSGRTGLRACFKPADGHKKCFHI</sequence>
<reference evidence="3" key="1">
    <citation type="journal article" date="2019" name="Int. J. Syst. Evol. Microbiol.">
        <title>The Global Catalogue of Microorganisms (GCM) 10K type strain sequencing project: providing services to taxonomists for standard genome sequencing and annotation.</title>
        <authorList>
            <consortium name="The Broad Institute Genomics Platform"/>
            <consortium name="The Broad Institute Genome Sequencing Center for Infectious Disease"/>
            <person name="Wu L."/>
            <person name="Ma J."/>
        </authorList>
    </citation>
    <scope>NUCLEOTIDE SEQUENCE [LARGE SCALE GENOMIC DNA]</scope>
    <source>
        <strain evidence="3">JCM 16578</strain>
    </source>
</reference>